<protein>
    <recommendedName>
        <fullName evidence="4">Glutathione peroxidase</fullName>
    </recommendedName>
</protein>
<dbReference type="PANTHER" id="PTHR11592">
    <property type="entry name" value="GLUTATHIONE PEROXIDASE"/>
    <property type="match status" value="1"/>
</dbReference>
<keyword evidence="3 4" id="KW-0560">Oxidoreductase</keyword>
<dbReference type="PROSITE" id="PS51355">
    <property type="entry name" value="GLUTATHIONE_PEROXID_3"/>
    <property type="match status" value="1"/>
</dbReference>
<evidence type="ECO:0000256" key="3">
    <source>
        <dbReference type="ARBA" id="ARBA00023002"/>
    </source>
</evidence>
<dbReference type="PROSITE" id="PS51352">
    <property type="entry name" value="THIOREDOXIN_2"/>
    <property type="match status" value="1"/>
</dbReference>
<keyword evidence="7" id="KW-1185">Reference proteome</keyword>
<dbReference type="PRINTS" id="PR01011">
    <property type="entry name" value="GLUTPROXDASE"/>
</dbReference>
<evidence type="ECO:0000313" key="6">
    <source>
        <dbReference type="EMBL" id="MBR8463339.1"/>
    </source>
</evidence>
<keyword evidence="2 4" id="KW-0575">Peroxidase</keyword>
<dbReference type="SUPFAM" id="SSF52833">
    <property type="entry name" value="Thioredoxin-like"/>
    <property type="match status" value="1"/>
</dbReference>
<comment type="caution">
    <text evidence="6">The sequence shown here is derived from an EMBL/GenBank/DDBJ whole genome shotgun (WGS) entry which is preliminary data.</text>
</comment>
<dbReference type="Proteomes" id="UP000682951">
    <property type="component" value="Unassembled WGS sequence"/>
</dbReference>
<evidence type="ECO:0000256" key="2">
    <source>
        <dbReference type="ARBA" id="ARBA00022559"/>
    </source>
</evidence>
<proteinExistence type="inferred from homology"/>
<evidence type="ECO:0000313" key="7">
    <source>
        <dbReference type="Proteomes" id="UP000682951"/>
    </source>
</evidence>
<sequence length="181" mass="20869">MSFYDINVKDKKGEMVSLSEYKGKVILVINSATGCGFTPQYNELERLYETYKDRGFIILDFPCDQFGYQAPDSDEEISEFCQMKFGVKFPQFAKIEVNGKNAAEVFKFLKSQKGFGGFDKDHKHFAVLDDMLRKVDSEYEKNPDIKWNFTKFLLDKDGKVVARFEPTAGANKIEEFLKTLL</sequence>
<accession>A0ABS5HGC5</accession>
<dbReference type="InterPro" id="IPR036249">
    <property type="entry name" value="Thioredoxin-like_sf"/>
</dbReference>
<dbReference type="PIRSF" id="PIRSF000303">
    <property type="entry name" value="Glutathion_perox"/>
    <property type="match status" value="1"/>
</dbReference>
<dbReference type="Pfam" id="PF00255">
    <property type="entry name" value="GSHPx"/>
    <property type="match status" value="1"/>
</dbReference>
<gene>
    <name evidence="6" type="ORF">KDD93_01975</name>
</gene>
<comment type="similarity">
    <text evidence="1 4">Belongs to the glutathione peroxidase family.</text>
</comment>
<dbReference type="RefSeq" id="WP_212141539.1">
    <property type="nucleotide sequence ID" value="NZ_JAGSSW010000002.1"/>
</dbReference>
<name>A0ABS5HGC5_9BACT</name>
<organism evidence="6 7">
    <name type="scientific">Campylobacter anatolicus</name>
    <dbReference type="NCBI Taxonomy" id="2829105"/>
    <lineage>
        <taxon>Bacteria</taxon>
        <taxon>Pseudomonadati</taxon>
        <taxon>Campylobacterota</taxon>
        <taxon>Epsilonproteobacteria</taxon>
        <taxon>Campylobacterales</taxon>
        <taxon>Campylobacteraceae</taxon>
        <taxon>Campylobacter</taxon>
    </lineage>
</organism>
<evidence type="ECO:0000256" key="1">
    <source>
        <dbReference type="ARBA" id="ARBA00006926"/>
    </source>
</evidence>
<evidence type="ECO:0000259" key="5">
    <source>
        <dbReference type="PROSITE" id="PS51352"/>
    </source>
</evidence>
<dbReference type="InterPro" id="IPR000889">
    <property type="entry name" value="Glutathione_peroxidase"/>
</dbReference>
<dbReference type="InterPro" id="IPR013766">
    <property type="entry name" value="Thioredoxin_domain"/>
</dbReference>
<dbReference type="Gene3D" id="3.40.30.10">
    <property type="entry name" value="Glutaredoxin"/>
    <property type="match status" value="1"/>
</dbReference>
<dbReference type="GO" id="GO:0004601">
    <property type="term" value="F:peroxidase activity"/>
    <property type="evidence" value="ECO:0007669"/>
    <property type="project" value="UniProtKB-KW"/>
</dbReference>
<reference evidence="6 7" key="1">
    <citation type="submission" date="2021-04" db="EMBL/GenBank/DDBJ databases">
        <title>Molecular and phenotypic characterization and identification of bacterial isolates recovered from the Anatolian ground squirrels (Spermophilus xanthoprymnus) and which have the potential to form a new species in the Campylobacter genus.</title>
        <authorList>
            <person name="Aydin F."/>
            <person name="Abay S."/>
            <person name="Kayman T."/>
            <person name="Karakaya E."/>
            <person name="Mustak H.K."/>
            <person name="Mustak I.B."/>
            <person name="Bilgin N."/>
            <person name="Duzler A."/>
            <person name="Sahin O."/>
            <person name="Guran O."/>
            <person name="Saticioglu I.B."/>
        </authorList>
    </citation>
    <scope>NUCLEOTIDE SEQUENCE [LARGE SCALE GENOMIC DNA]</scope>
    <source>
        <strain evidence="7">faydin-G24</strain>
    </source>
</reference>
<dbReference type="EMBL" id="JAGSSW010000002">
    <property type="protein sequence ID" value="MBR8463339.1"/>
    <property type="molecule type" value="Genomic_DNA"/>
</dbReference>
<dbReference type="PANTHER" id="PTHR11592:SF78">
    <property type="entry name" value="GLUTATHIONE PEROXIDASE"/>
    <property type="match status" value="1"/>
</dbReference>
<dbReference type="CDD" id="cd00340">
    <property type="entry name" value="GSH_Peroxidase"/>
    <property type="match status" value="1"/>
</dbReference>
<evidence type="ECO:0000256" key="4">
    <source>
        <dbReference type="RuleBase" id="RU000499"/>
    </source>
</evidence>
<feature type="domain" description="Thioredoxin" evidence="5">
    <location>
        <begin position="1"/>
        <end position="181"/>
    </location>
</feature>